<comment type="caution">
    <text evidence="2">The sequence shown here is derived from an EMBL/GenBank/DDBJ whole genome shotgun (WGS) entry which is preliminary data.</text>
</comment>
<evidence type="ECO:0000313" key="3">
    <source>
        <dbReference type="Proteomes" id="UP000306630"/>
    </source>
</evidence>
<organism evidence="2 3">
    <name type="scientific">Muribaculum intestinale</name>
    <dbReference type="NCBI Taxonomy" id="1796646"/>
    <lineage>
        <taxon>Bacteria</taxon>
        <taxon>Pseudomonadati</taxon>
        <taxon>Bacteroidota</taxon>
        <taxon>Bacteroidia</taxon>
        <taxon>Bacteroidales</taxon>
        <taxon>Muribaculaceae</taxon>
        <taxon>Muribaculum</taxon>
    </lineage>
</organism>
<accession>A0A4S2FXZ9</accession>
<sequence length="77" mass="8640">MNKFYNVVLLVLSWLFLVAAVVILIFLLSLNNGDMSAMWPMLLGSAVSALFFAALAWVARKTSLYIDNKRTEIEDAE</sequence>
<dbReference type="RefSeq" id="WP_128713564.1">
    <property type="nucleotide sequence ID" value="NZ_CARECS010000086.1"/>
</dbReference>
<keyword evidence="1" id="KW-0812">Transmembrane</keyword>
<feature type="transmembrane region" description="Helical" evidence="1">
    <location>
        <begin position="7"/>
        <end position="31"/>
    </location>
</feature>
<dbReference type="EMBL" id="SRYD01000024">
    <property type="protein sequence ID" value="TGY74218.1"/>
    <property type="molecule type" value="Genomic_DNA"/>
</dbReference>
<reference evidence="2 3" key="1">
    <citation type="submission" date="2019-04" db="EMBL/GenBank/DDBJ databases">
        <title>Microbes associate with the intestines of laboratory mice.</title>
        <authorList>
            <person name="Navarre W."/>
            <person name="Wong E."/>
            <person name="Huang K."/>
            <person name="Tropini C."/>
            <person name="Ng K."/>
            <person name="Yu B."/>
        </authorList>
    </citation>
    <scope>NUCLEOTIDE SEQUENCE [LARGE SCALE GENOMIC DNA]</scope>
    <source>
        <strain evidence="2 3">NM06_A21</strain>
    </source>
</reference>
<evidence type="ECO:0000313" key="2">
    <source>
        <dbReference type="EMBL" id="TGY74218.1"/>
    </source>
</evidence>
<proteinExistence type="predicted"/>
<feature type="transmembrane region" description="Helical" evidence="1">
    <location>
        <begin position="37"/>
        <end position="59"/>
    </location>
</feature>
<keyword evidence="1" id="KW-0472">Membrane</keyword>
<evidence type="ECO:0000256" key="1">
    <source>
        <dbReference type="SAM" id="Phobius"/>
    </source>
</evidence>
<name>A0A4S2FXZ9_9BACT</name>
<gene>
    <name evidence="2" type="ORF">E5333_07270</name>
</gene>
<protein>
    <submittedName>
        <fullName evidence="2">Uncharacterized protein</fullName>
    </submittedName>
</protein>
<keyword evidence="1" id="KW-1133">Transmembrane helix</keyword>
<dbReference type="Proteomes" id="UP000306630">
    <property type="component" value="Unassembled WGS sequence"/>
</dbReference>
<dbReference type="AlphaFoldDB" id="A0A4S2FXZ9"/>